<comment type="caution">
    <text evidence="5">The sequence shown here is derived from an EMBL/GenBank/DDBJ whole genome shotgun (WGS) entry which is preliminary data.</text>
</comment>
<accession>A0A433QSH0</accession>
<evidence type="ECO:0000313" key="6">
    <source>
        <dbReference type="Proteomes" id="UP000274822"/>
    </source>
</evidence>
<feature type="region of interest" description="Disordered" evidence="4">
    <location>
        <begin position="1"/>
        <end position="34"/>
    </location>
</feature>
<evidence type="ECO:0000313" key="5">
    <source>
        <dbReference type="EMBL" id="RUS32697.1"/>
    </source>
</evidence>
<dbReference type="InterPro" id="IPR019791">
    <property type="entry name" value="Haem_peroxidase_animal"/>
</dbReference>
<sequence>QNITTTGLPNNTDINTYTSSSSINNSRSSSTDSKLKKNCGFDTLFIRTIDGSCNNLQVPTWGKAGNYYSRGPEGAQYARGTSSGHWQTVDSRVISNAVAANGQPPNGVGSSFGDEVLSDLPVSLMGVYFGQFINHDMENNKVTATREAFANVTNDWLFHCSPPGSNVTNFYNPNNDCFERSAKSQGDVVNGQFEVINKNNGWLDLSVIYSDNVSSISEY</sequence>
<protein>
    <submittedName>
        <fullName evidence="5">Heme peroxidase</fullName>
    </submittedName>
</protein>
<dbReference type="SUPFAM" id="SSF48113">
    <property type="entry name" value="Heme-dependent peroxidases"/>
    <property type="match status" value="1"/>
</dbReference>
<feature type="compositionally biased region" description="Low complexity" evidence="4">
    <location>
        <begin position="10"/>
        <end position="32"/>
    </location>
</feature>
<evidence type="ECO:0000256" key="1">
    <source>
        <dbReference type="ARBA" id="ARBA00004613"/>
    </source>
</evidence>
<keyword evidence="5" id="KW-0560">Oxidoreductase</keyword>
<keyword evidence="5" id="KW-0575">Peroxidase</keyword>
<dbReference type="Proteomes" id="UP000274822">
    <property type="component" value="Unassembled WGS sequence"/>
</dbReference>
<reference evidence="5 6" key="1">
    <citation type="journal article" date="2018" name="New Phytol.">
        <title>Phylogenomics of Endogonaceae and evolution of mycorrhizas within Mucoromycota.</title>
        <authorList>
            <person name="Chang Y."/>
            <person name="Desiro A."/>
            <person name="Na H."/>
            <person name="Sandor L."/>
            <person name="Lipzen A."/>
            <person name="Clum A."/>
            <person name="Barry K."/>
            <person name="Grigoriev I.V."/>
            <person name="Martin F.M."/>
            <person name="Stajich J.E."/>
            <person name="Smith M.E."/>
            <person name="Bonito G."/>
            <person name="Spatafora J.W."/>
        </authorList>
    </citation>
    <scope>NUCLEOTIDE SEQUENCE [LARGE SCALE GENOMIC DNA]</scope>
    <source>
        <strain evidence="5 6">AD002</strain>
    </source>
</reference>
<organism evidence="5 6">
    <name type="scientific">Jimgerdemannia flammicorona</name>
    <dbReference type="NCBI Taxonomy" id="994334"/>
    <lineage>
        <taxon>Eukaryota</taxon>
        <taxon>Fungi</taxon>
        <taxon>Fungi incertae sedis</taxon>
        <taxon>Mucoromycota</taxon>
        <taxon>Mucoromycotina</taxon>
        <taxon>Endogonomycetes</taxon>
        <taxon>Endogonales</taxon>
        <taxon>Endogonaceae</taxon>
        <taxon>Jimgerdemannia</taxon>
    </lineage>
</organism>
<dbReference type="GO" id="GO:0004601">
    <property type="term" value="F:peroxidase activity"/>
    <property type="evidence" value="ECO:0007669"/>
    <property type="project" value="UniProtKB-KW"/>
</dbReference>
<name>A0A433QSH0_9FUNG</name>
<dbReference type="PANTHER" id="PTHR11475:SF4">
    <property type="entry name" value="CHORION PEROXIDASE"/>
    <property type="match status" value="1"/>
</dbReference>
<dbReference type="GO" id="GO:0020037">
    <property type="term" value="F:heme binding"/>
    <property type="evidence" value="ECO:0007669"/>
    <property type="project" value="InterPro"/>
</dbReference>
<keyword evidence="3" id="KW-0325">Glycoprotein</keyword>
<dbReference type="GO" id="GO:0005576">
    <property type="term" value="C:extracellular region"/>
    <property type="evidence" value="ECO:0007669"/>
    <property type="project" value="UniProtKB-SubCell"/>
</dbReference>
<dbReference type="Gene3D" id="1.10.640.10">
    <property type="entry name" value="Haem peroxidase domain superfamily, animal type"/>
    <property type="match status" value="1"/>
</dbReference>
<proteinExistence type="predicted"/>
<keyword evidence="6" id="KW-1185">Reference proteome</keyword>
<dbReference type="PROSITE" id="PS50292">
    <property type="entry name" value="PEROXIDASE_3"/>
    <property type="match status" value="1"/>
</dbReference>
<evidence type="ECO:0000256" key="4">
    <source>
        <dbReference type="SAM" id="MobiDB-lite"/>
    </source>
</evidence>
<dbReference type="Pfam" id="PF03098">
    <property type="entry name" value="An_peroxidase"/>
    <property type="match status" value="1"/>
</dbReference>
<dbReference type="InterPro" id="IPR037120">
    <property type="entry name" value="Haem_peroxidase_sf_animal"/>
</dbReference>
<dbReference type="PANTHER" id="PTHR11475">
    <property type="entry name" value="OXIDASE/PEROXIDASE"/>
    <property type="match status" value="1"/>
</dbReference>
<dbReference type="GO" id="GO:0006979">
    <property type="term" value="P:response to oxidative stress"/>
    <property type="evidence" value="ECO:0007669"/>
    <property type="project" value="InterPro"/>
</dbReference>
<comment type="subcellular location">
    <subcellularLocation>
        <location evidence="1">Secreted</location>
    </subcellularLocation>
</comment>
<feature type="non-terminal residue" evidence="5">
    <location>
        <position position="1"/>
    </location>
</feature>
<dbReference type="InterPro" id="IPR010255">
    <property type="entry name" value="Haem_peroxidase_sf"/>
</dbReference>
<dbReference type="EMBL" id="RBNJ01001846">
    <property type="protein sequence ID" value="RUS32697.1"/>
    <property type="molecule type" value="Genomic_DNA"/>
</dbReference>
<evidence type="ECO:0000256" key="3">
    <source>
        <dbReference type="ARBA" id="ARBA00023180"/>
    </source>
</evidence>
<gene>
    <name evidence="5" type="ORF">BC938DRAFT_474574</name>
</gene>
<dbReference type="AlphaFoldDB" id="A0A433QSH0"/>
<feature type="non-terminal residue" evidence="5">
    <location>
        <position position="219"/>
    </location>
</feature>
<evidence type="ECO:0000256" key="2">
    <source>
        <dbReference type="ARBA" id="ARBA00022525"/>
    </source>
</evidence>
<keyword evidence="2" id="KW-0964">Secreted</keyword>